<dbReference type="RefSeq" id="WP_397061730.1">
    <property type="nucleotide sequence ID" value="NZ_JBIRYL010000001.1"/>
</dbReference>
<keyword evidence="3" id="KW-1185">Reference proteome</keyword>
<keyword evidence="1" id="KW-0560">Oxidoreductase</keyword>
<organism evidence="2 3">
    <name type="scientific">Nocardia testacea</name>
    <dbReference type="NCBI Taxonomy" id="248551"/>
    <lineage>
        <taxon>Bacteria</taxon>
        <taxon>Bacillati</taxon>
        <taxon>Actinomycetota</taxon>
        <taxon>Actinomycetes</taxon>
        <taxon>Mycobacteriales</taxon>
        <taxon>Nocardiaceae</taxon>
        <taxon>Nocardia</taxon>
    </lineage>
</organism>
<reference evidence="2 3" key="1">
    <citation type="submission" date="2024-10" db="EMBL/GenBank/DDBJ databases">
        <title>The Natural Products Discovery Center: Release of the First 8490 Sequenced Strains for Exploring Actinobacteria Biosynthetic Diversity.</title>
        <authorList>
            <person name="Kalkreuter E."/>
            <person name="Kautsar S.A."/>
            <person name="Yang D."/>
            <person name="Bader C.D."/>
            <person name="Teijaro C.N."/>
            <person name="Fluegel L."/>
            <person name="Davis C.M."/>
            <person name="Simpson J.R."/>
            <person name="Lauterbach L."/>
            <person name="Steele A.D."/>
            <person name="Gui C."/>
            <person name="Meng S."/>
            <person name="Li G."/>
            <person name="Viehrig K."/>
            <person name="Ye F."/>
            <person name="Su P."/>
            <person name="Kiefer A.F."/>
            <person name="Nichols A."/>
            <person name="Cepeda A.J."/>
            <person name="Yan W."/>
            <person name="Fan B."/>
            <person name="Jiang Y."/>
            <person name="Adhikari A."/>
            <person name="Zheng C.-J."/>
            <person name="Schuster L."/>
            <person name="Cowan T.M."/>
            <person name="Smanski M.J."/>
            <person name="Chevrette M.G."/>
            <person name="De Carvalho L.P.S."/>
            <person name="Shen B."/>
        </authorList>
    </citation>
    <scope>NUCLEOTIDE SEQUENCE [LARGE SCALE GENOMIC DNA]</scope>
    <source>
        <strain evidence="2 3">NPDC019377</strain>
    </source>
</reference>
<name>A0ABW7VXD5_9NOCA</name>
<protein>
    <submittedName>
        <fullName evidence="2">SDR family NAD(P)-dependent oxidoreductase</fullName>
    </submittedName>
</protein>
<dbReference type="PRINTS" id="PR00081">
    <property type="entry name" value="GDHRDH"/>
</dbReference>
<evidence type="ECO:0000313" key="2">
    <source>
        <dbReference type="EMBL" id="MFI2230320.1"/>
    </source>
</evidence>
<evidence type="ECO:0000256" key="1">
    <source>
        <dbReference type="ARBA" id="ARBA00023002"/>
    </source>
</evidence>
<dbReference type="InterPro" id="IPR036291">
    <property type="entry name" value="NAD(P)-bd_dom_sf"/>
</dbReference>
<accession>A0ABW7VXD5</accession>
<dbReference type="EMBL" id="JBIRYL010000001">
    <property type="protein sequence ID" value="MFI2230320.1"/>
    <property type="molecule type" value="Genomic_DNA"/>
</dbReference>
<dbReference type="Pfam" id="PF00106">
    <property type="entry name" value="adh_short"/>
    <property type="match status" value="1"/>
</dbReference>
<dbReference type="PANTHER" id="PTHR43157">
    <property type="entry name" value="PHOSPHATIDYLINOSITOL-GLYCAN BIOSYNTHESIS CLASS F PROTEIN-RELATED"/>
    <property type="match status" value="1"/>
</dbReference>
<evidence type="ECO:0000313" key="3">
    <source>
        <dbReference type="Proteomes" id="UP001611494"/>
    </source>
</evidence>
<dbReference type="Proteomes" id="UP001611494">
    <property type="component" value="Unassembled WGS sequence"/>
</dbReference>
<dbReference type="InterPro" id="IPR002347">
    <property type="entry name" value="SDR_fam"/>
</dbReference>
<dbReference type="PANTHER" id="PTHR43157:SF31">
    <property type="entry name" value="PHOSPHATIDYLINOSITOL-GLYCAN BIOSYNTHESIS CLASS F PROTEIN"/>
    <property type="match status" value="1"/>
</dbReference>
<comment type="caution">
    <text evidence="2">The sequence shown here is derived from an EMBL/GenBank/DDBJ whole genome shotgun (WGS) entry which is preliminary data.</text>
</comment>
<dbReference type="Gene3D" id="3.40.50.720">
    <property type="entry name" value="NAD(P)-binding Rossmann-like Domain"/>
    <property type="match status" value="1"/>
</dbReference>
<proteinExistence type="predicted"/>
<sequence>MTDDTPPDSARVVVMTGATSGIGAAALRQLAAEPGTRITVGVRGSGREVPTGVETLPLDLASLDSVRAFAAAVTDRLAGTAIDALVLNAGTQSRRRREGRTADGFATTFGVNHLAHYLLARLLVPHLADNARLILTTSDTHDPAVIPFGPRSLDPQALAHRPASGPWAGLRAYAASKLCNLLTARSLAELPELRTRGITVLAYNPGLTAGTDLGDPGPASARFMKLAVYPLFRIFGSVRPAYRAGEPGRAGLVLARLATGALTPPAGHVYVSLVGGEVTYPAPSKLARDDEVRDDLWARSAVMVGLADR</sequence>
<gene>
    <name evidence="2" type="ORF">ACH49Z_10755</name>
</gene>
<dbReference type="SUPFAM" id="SSF51735">
    <property type="entry name" value="NAD(P)-binding Rossmann-fold domains"/>
    <property type="match status" value="1"/>
</dbReference>